<feature type="compositionally biased region" description="Polar residues" evidence="5">
    <location>
        <begin position="23"/>
        <end position="36"/>
    </location>
</feature>
<dbReference type="PROSITE" id="PS50011">
    <property type="entry name" value="PROTEIN_KINASE_DOM"/>
    <property type="match status" value="1"/>
</dbReference>
<dbReference type="Proteomes" id="UP001432027">
    <property type="component" value="Unassembled WGS sequence"/>
</dbReference>
<feature type="compositionally biased region" description="Polar residues" evidence="5">
    <location>
        <begin position="132"/>
        <end position="148"/>
    </location>
</feature>
<dbReference type="Gene3D" id="1.10.510.10">
    <property type="entry name" value="Transferase(Phosphotransferase) domain 1"/>
    <property type="match status" value="1"/>
</dbReference>
<feature type="domain" description="Protein kinase" evidence="6">
    <location>
        <begin position="317"/>
        <end position="570"/>
    </location>
</feature>
<dbReference type="PANTHER" id="PTHR24346:SF84">
    <property type="entry name" value="TESTIS SPECIFIC SERINE KINASE 5"/>
    <property type="match status" value="1"/>
</dbReference>
<evidence type="ECO:0000313" key="7">
    <source>
        <dbReference type="EMBL" id="GMS84071.1"/>
    </source>
</evidence>
<keyword evidence="3 4" id="KW-0067">ATP-binding</keyword>
<dbReference type="InterPro" id="IPR017441">
    <property type="entry name" value="Protein_kinase_ATP_BS"/>
</dbReference>
<dbReference type="GO" id="GO:0005737">
    <property type="term" value="C:cytoplasm"/>
    <property type="evidence" value="ECO:0007669"/>
    <property type="project" value="TreeGrafter"/>
</dbReference>
<dbReference type="InterPro" id="IPR000719">
    <property type="entry name" value="Prot_kinase_dom"/>
</dbReference>
<dbReference type="AlphaFoldDB" id="A0AAV5SL38"/>
<dbReference type="GO" id="GO:0005524">
    <property type="term" value="F:ATP binding"/>
    <property type="evidence" value="ECO:0007669"/>
    <property type="project" value="UniProtKB-UniRule"/>
</dbReference>
<evidence type="ECO:0000313" key="8">
    <source>
        <dbReference type="Proteomes" id="UP001432027"/>
    </source>
</evidence>
<dbReference type="InterPro" id="IPR008271">
    <property type="entry name" value="Ser/Thr_kinase_AS"/>
</dbReference>
<feature type="non-terminal residue" evidence="7">
    <location>
        <position position="1"/>
    </location>
</feature>
<feature type="compositionally biased region" description="Polar residues" evidence="5">
    <location>
        <begin position="64"/>
        <end position="77"/>
    </location>
</feature>
<feature type="compositionally biased region" description="Polar residues" evidence="5">
    <location>
        <begin position="1"/>
        <end position="11"/>
    </location>
</feature>
<dbReference type="SUPFAM" id="SSF56112">
    <property type="entry name" value="Protein kinase-like (PK-like)"/>
    <property type="match status" value="1"/>
</dbReference>
<accession>A0AAV5SL38</accession>
<evidence type="ECO:0000256" key="3">
    <source>
        <dbReference type="ARBA" id="ARBA00022840"/>
    </source>
</evidence>
<proteinExistence type="predicted"/>
<comment type="caution">
    <text evidence="7">The sequence shown here is derived from an EMBL/GenBank/DDBJ whole genome shotgun (WGS) entry which is preliminary data.</text>
</comment>
<evidence type="ECO:0000256" key="4">
    <source>
        <dbReference type="PROSITE-ProRule" id="PRU10141"/>
    </source>
</evidence>
<feature type="compositionally biased region" description="Polar residues" evidence="5">
    <location>
        <begin position="246"/>
        <end position="256"/>
    </location>
</feature>
<evidence type="ECO:0000256" key="2">
    <source>
        <dbReference type="ARBA" id="ARBA00022741"/>
    </source>
</evidence>
<protein>
    <recommendedName>
        <fullName evidence="6">Protein kinase domain-containing protein</fullName>
    </recommendedName>
</protein>
<keyword evidence="2 4" id="KW-0547">Nucleotide-binding</keyword>
<feature type="compositionally biased region" description="Polar residues" evidence="5">
    <location>
        <begin position="286"/>
        <end position="302"/>
    </location>
</feature>
<dbReference type="GO" id="GO:0050321">
    <property type="term" value="F:tau-protein kinase activity"/>
    <property type="evidence" value="ECO:0007669"/>
    <property type="project" value="TreeGrafter"/>
</dbReference>
<reference evidence="7" key="1">
    <citation type="submission" date="2023-10" db="EMBL/GenBank/DDBJ databases">
        <title>Genome assembly of Pristionchus species.</title>
        <authorList>
            <person name="Yoshida K."/>
            <person name="Sommer R.J."/>
        </authorList>
    </citation>
    <scope>NUCLEOTIDE SEQUENCE</scope>
    <source>
        <strain evidence="7">RS0144</strain>
    </source>
</reference>
<dbReference type="GO" id="GO:0035556">
    <property type="term" value="P:intracellular signal transduction"/>
    <property type="evidence" value="ECO:0007669"/>
    <property type="project" value="TreeGrafter"/>
</dbReference>
<dbReference type="SMART" id="SM00220">
    <property type="entry name" value="S_TKc"/>
    <property type="match status" value="1"/>
</dbReference>
<dbReference type="Pfam" id="PF00069">
    <property type="entry name" value="Pkinase"/>
    <property type="match status" value="1"/>
</dbReference>
<feature type="compositionally biased region" description="Low complexity" evidence="5">
    <location>
        <begin position="81"/>
        <end position="99"/>
    </location>
</feature>
<dbReference type="InterPro" id="IPR011009">
    <property type="entry name" value="Kinase-like_dom_sf"/>
</dbReference>
<dbReference type="PANTHER" id="PTHR24346">
    <property type="entry name" value="MAP/MICROTUBULE AFFINITY-REGULATING KINASE"/>
    <property type="match status" value="1"/>
</dbReference>
<organism evidence="7 8">
    <name type="scientific">Pristionchus entomophagus</name>
    <dbReference type="NCBI Taxonomy" id="358040"/>
    <lineage>
        <taxon>Eukaryota</taxon>
        <taxon>Metazoa</taxon>
        <taxon>Ecdysozoa</taxon>
        <taxon>Nematoda</taxon>
        <taxon>Chromadorea</taxon>
        <taxon>Rhabditida</taxon>
        <taxon>Rhabditina</taxon>
        <taxon>Diplogasteromorpha</taxon>
        <taxon>Diplogasteroidea</taxon>
        <taxon>Neodiplogasteridae</taxon>
        <taxon>Pristionchus</taxon>
    </lineage>
</organism>
<keyword evidence="8" id="KW-1185">Reference proteome</keyword>
<dbReference type="PROSITE" id="PS00108">
    <property type="entry name" value="PROTEIN_KINASE_ST"/>
    <property type="match status" value="1"/>
</dbReference>
<dbReference type="GO" id="GO:0000226">
    <property type="term" value="P:microtubule cytoskeleton organization"/>
    <property type="evidence" value="ECO:0007669"/>
    <property type="project" value="TreeGrafter"/>
</dbReference>
<sequence>VSSFLLSMHSSDQSDPHNRSYPYPSSQYAEQPQATSHYADARIGHDSPYASKGSLPLPPPPQLNHFTPTSTPTTPNQYYYPLRPLSNHNNNNLNTSYSSPPIPLYPSGTLGKQNKNHHYQQRPAGDHITPDDISSPSFRAQSPSNGDANRSEYLVDGRGGTSSGRGERHRDTAAHSTLTSQYYPHTNLMPVQQSSIPRPLIPSPYQPSPNGHYQHANPVPMQPLRPHNLPYPSGVLPSHHPHNLQPLVSRSTTARPSTAPHYSRPTPDQENLPPPPPLPTEDRRGSTSSAPTPSRDSSQLSDKQILRARFAQRGVLLDRTERIGSGRYSKVMTAGLKDGSTIAIKIINTTRVTTEFRTKFLPREIECWEKLRHPHLIKLLYRDEIGGRVFLFMEYGPGGDMLAHVQKNGPVHEATASLWMRQIISGISYMHKLGLVHRDLKLENIIIFSPTTVKIADFGFARRMGNDLSVTYCGSKSYSAPEILSGQPYNPYKADVWSMGVIAYVIVTDRMPFKDSMPNAEIVNAQKRRLYSYPPQLGLSAACRHSIDGLLVFDPQARPSISDSAHMPWFVMSPTPSAERGENTVPVAVN</sequence>
<gene>
    <name evidence="7" type="ORF">PENTCL1PPCAC_6246</name>
</gene>
<dbReference type="EMBL" id="BTSX01000002">
    <property type="protein sequence ID" value="GMS84071.1"/>
    <property type="molecule type" value="Genomic_DNA"/>
</dbReference>
<dbReference type="PROSITE" id="PS00107">
    <property type="entry name" value="PROTEIN_KINASE_ATP"/>
    <property type="match status" value="1"/>
</dbReference>
<evidence type="ECO:0000256" key="1">
    <source>
        <dbReference type="ARBA" id="ARBA00001946"/>
    </source>
</evidence>
<feature type="region of interest" description="Disordered" evidence="5">
    <location>
        <begin position="193"/>
        <end position="303"/>
    </location>
</feature>
<comment type="cofactor">
    <cofactor evidence="1">
        <name>Mg(2+)</name>
        <dbReference type="ChEBI" id="CHEBI:18420"/>
    </cofactor>
</comment>
<name>A0AAV5SL38_9BILA</name>
<feature type="region of interest" description="Disordered" evidence="5">
    <location>
        <begin position="1"/>
        <end position="172"/>
    </location>
</feature>
<evidence type="ECO:0000259" key="6">
    <source>
        <dbReference type="PROSITE" id="PS50011"/>
    </source>
</evidence>
<feature type="binding site" evidence="4">
    <location>
        <position position="345"/>
    </location>
    <ligand>
        <name>ATP</name>
        <dbReference type="ChEBI" id="CHEBI:30616"/>
    </ligand>
</feature>
<dbReference type="FunFam" id="1.10.510.10:FF:000571">
    <property type="entry name" value="Maternal embryonic leucine zipper kinase"/>
    <property type="match status" value="1"/>
</dbReference>
<evidence type="ECO:0000256" key="5">
    <source>
        <dbReference type="SAM" id="MobiDB-lite"/>
    </source>
</evidence>